<dbReference type="EMBL" id="JBHTNF010000001">
    <property type="protein sequence ID" value="MFD1326763.1"/>
    <property type="molecule type" value="Genomic_DNA"/>
</dbReference>
<keyword evidence="2" id="KW-1185">Reference proteome</keyword>
<accession>A0ABW3YQA3</accession>
<protein>
    <submittedName>
        <fullName evidence="1">Uncharacterized protein</fullName>
    </submittedName>
</protein>
<evidence type="ECO:0000313" key="2">
    <source>
        <dbReference type="Proteomes" id="UP001597173"/>
    </source>
</evidence>
<reference evidence="2" key="1">
    <citation type="journal article" date="2019" name="Int. J. Syst. Evol. Microbiol.">
        <title>The Global Catalogue of Microorganisms (GCM) 10K type strain sequencing project: providing services to taxonomists for standard genome sequencing and annotation.</title>
        <authorList>
            <consortium name="The Broad Institute Genomics Platform"/>
            <consortium name="The Broad Institute Genome Sequencing Center for Infectious Disease"/>
            <person name="Wu L."/>
            <person name="Ma J."/>
        </authorList>
    </citation>
    <scope>NUCLEOTIDE SEQUENCE [LARGE SCALE GENOMIC DNA]</scope>
    <source>
        <strain evidence="2">CCUG 55609</strain>
    </source>
</reference>
<gene>
    <name evidence="1" type="ORF">ACFQ33_02460</name>
</gene>
<organism evidence="1 2">
    <name type="scientific">Mycoplana ramosa</name>
    <name type="common">Mycoplana bullata</name>
    <dbReference type="NCBI Taxonomy" id="40837"/>
    <lineage>
        <taxon>Bacteria</taxon>
        <taxon>Pseudomonadati</taxon>
        <taxon>Pseudomonadota</taxon>
        <taxon>Alphaproteobacteria</taxon>
        <taxon>Hyphomicrobiales</taxon>
        <taxon>Rhizobiaceae</taxon>
        <taxon>Mycoplana</taxon>
    </lineage>
</organism>
<evidence type="ECO:0000313" key="1">
    <source>
        <dbReference type="EMBL" id="MFD1326763.1"/>
    </source>
</evidence>
<comment type="caution">
    <text evidence="1">The sequence shown here is derived from an EMBL/GenBank/DDBJ whole genome shotgun (WGS) entry which is preliminary data.</text>
</comment>
<dbReference type="RefSeq" id="WP_374840073.1">
    <property type="nucleotide sequence ID" value="NZ_JBHEEW010000013.1"/>
</dbReference>
<name>A0ABW3YQA3_MYCRA</name>
<dbReference type="Proteomes" id="UP001597173">
    <property type="component" value="Unassembled WGS sequence"/>
</dbReference>
<sequence length="86" mass="9106">MNEPVIFLPETLAKNALAVIRAAADRGTFKLEEFGAVHAVAAQLAEAVKVNRVEPEAIEAEAAAIEPTAINNFAHIAASRDEPEAN</sequence>
<proteinExistence type="predicted"/>